<feature type="signal peptide" evidence="1">
    <location>
        <begin position="1"/>
        <end position="24"/>
    </location>
</feature>
<dbReference type="InterPro" id="IPR004314">
    <property type="entry name" value="Neprosin"/>
</dbReference>
<dbReference type="Pfam" id="PF14365">
    <property type="entry name" value="Neprosin_AP"/>
    <property type="match status" value="1"/>
</dbReference>
<feature type="domain" description="Neprosin PEP catalytic" evidence="2">
    <location>
        <begin position="160"/>
        <end position="401"/>
    </location>
</feature>
<proteinExistence type="predicted"/>
<reference evidence="3 4" key="1">
    <citation type="submission" date="2020-12" db="EMBL/GenBank/DDBJ databases">
        <title>Concerted genomic and epigenomic changes stabilize Arabidopsis allopolyploids.</title>
        <authorList>
            <person name="Chen Z."/>
        </authorList>
    </citation>
    <scope>NUCLEOTIDE SEQUENCE [LARGE SCALE GENOMIC DNA]</scope>
    <source>
        <strain evidence="3">Allo738</strain>
        <tissue evidence="3">Leaf</tissue>
    </source>
</reference>
<evidence type="ECO:0000313" key="3">
    <source>
        <dbReference type="EMBL" id="KAG7543632.1"/>
    </source>
</evidence>
<dbReference type="Proteomes" id="UP000694240">
    <property type="component" value="Chromosome 12"/>
</dbReference>
<keyword evidence="4" id="KW-1185">Reference proteome</keyword>
<dbReference type="PANTHER" id="PTHR31589">
    <property type="entry name" value="PROTEIN, PUTATIVE (DUF239)-RELATED-RELATED"/>
    <property type="match status" value="1"/>
</dbReference>
<dbReference type="PANTHER" id="PTHR31589:SF176">
    <property type="entry name" value="NEPROSIN ACTIVATION PEPTIDE DOMAIN-CONTAINING PROTEIN-RELATED"/>
    <property type="match status" value="1"/>
</dbReference>
<dbReference type="PROSITE" id="PS52045">
    <property type="entry name" value="NEPROSIN_PEP_CD"/>
    <property type="match status" value="1"/>
</dbReference>
<protein>
    <submittedName>
        <fullName evidence="3">Neprosin</fullName>
    </submittedName>
</protein>
<evidence type="ECO:0000313" key="4">
    <source>
        <dbReference type="Proteomes" id="UP000694240"/>
    </source>
</evidence>
<feature type="chain" id="PRO_5035848145" evidence="1">
    <location>
        <begin position="25"/>
        <end position="401"/>
    </location>
</feature>
<gene>
    <name evidence="3" type="ORF">ISN45_Aa07g035300</name>
</gene>
<comment type="caution">
    <text evidence="3">The sequence shown here is derived from an EMBL/GenBank/DDBJ whole genome shotgun (WGS) entry which is preliminary data.</text>
</comment>
<evidence type="ECO:0000259" key="2">
    <source>
        <dbReference type="PROSITE" id="PS52045"/>
    </source>
</evidence>
<sequence>MKLSFPGMLFLLLGYILCFSDISSFNNHFVDAETLQNFTSFEMEEQLKVIDEHAAKIIKTTHGDTYECVDYYKQPAFDDQTMKNHLLHYKMHQISSRKNSRTRKINDKKFGFLWENGVGCPIGTIPIQRVTKDKLLRLNSYSNKSKPQGSWNFTYNQYNVDNEQHHFAVARTKRGEKKSYSGVSMAISVHDPEVRSPQFSSSRMHVQIGDDFIQVGWIVNPALYTDMQPRSFVYTKAGKNQCYNSLCPAGIILVRSDIPFGGIRGPPGVRGSTQIVYDTYGLLKDKANGNWWLEFGGIQIGFWPAKIFQQSLANSVEWGGEVYSASLPGPRMGNGYFPLLDPEDDAHVCNITLVDENFKIDKMVKNVETFSDNNHSYKVYEDLDSGLPVGHIIYFGGPGKM</sequence>
<organism evidence="3 4">
    <name type="scientific">Arabidopsis thaliana x Arabidopsis arenosa</name>
    <dbReference type="NCBI Taxonomy" id="1240361"/>
    <lineage>
        <taxon>Eukaryota</taxon>
        <taxon>Viridiplantae</taxon>
        <taxon>Streptophyta</taxon>
        <taxon>Embryophyta</taxon>
        <taxon>Tracheophyta</taxon>
        <taxon>Spermatophyta</taxon>
        <taxon>Magnoliopsida</taxon>
        <taxon>eudicotyledons</taxon>
        <taxon>Gunneridae</taxon>
        <taxon>Pentapetalae</taxon>
        <taxon>rosids</taxon>
        <taxon>malvids</taxon>
        <taxon>Brassicales</taxon>
        <taxon>Brassicaceae</taxon>
        <taxon>Camelineae</taxon>
        <taxon>Arabidopsis</taxon>
    </lineage>
</organism>
<dbReference type="InterPro" id="IPR025521">
    <property type="entry name" value="Neprosin_propep"/>
</dbReference>
<evidence type="ECO:0000256" key="1">
    <source>
        <dbReference type="SAM" id="SignalP"/>
    </source>
</evidence>
<keyword evidence="1" id="KW-0732">Signal</keyword>
<dbReference type="Pfam" id="PF03080">
    <property type="entry name" value="Neprosin"/>
    <property type="match status" value="1"/>
</dbReference>
<dbReference type="InterPro" id="IPR053168">
    <property type="entry name" value="Glutamic_endopeptidase"/>
</dbReference>
<dbReference type="EMBL" id="JAEFBK010000012">
    <property type="protein sequence ID" value="KAG7543632.1"/>
    <property type="molecule type" value="Genomic_DNA"/>
</dbReference>
<dbReference type="AlphaFoldDB" id="A0A8T1Y948"/>
<name>A0A8T1Y948_9BRAS</name>
<accession>A0A8T1Y948</accession>